<keyword evidence="8" id="KW-1185">Reference proteome</keyword>
<evidence type="ECO:0000256" key="2">
    <source>
        <dbReference type="ARBA" id="ARBA00023015"/>
    </source>
</evidence>
<organism evidence="7 8">
    <name type="scientific">Rhodotorula taiwanensis</name>
    <dbReference type="NCBI Taxonomy" id="741276"/>
    <lineage>
        <taxon>Eukaryota</taxon>
        <taxon>Fungi</taxon>
        <taxon>Dikarya</taxon>
        <taxon>Basidiomycota</taxon>
        <taxon>Pucciniomycotina</taxon>
        <taxon>Microbotryomycetes</taxon>
        <taxon>Sporidiobolales</taxon>
        <taxon>Sporidiobolaceae</taxon>
        <taxon>Rhodotorula</taxon>
    </lineage>
</organism>
<dbReference type="GO" id="GO:0005634">
    <property type="term" value="C:nucleus"/>
    <property type="evidence" value="ECO:0007669"/>
    <property type="project" value="UniProtKB-SubCell"/>
</dbReference>
<protein>
    <recommendedName>
        <fullName evidence="6">Velvet domain-containing protein</fullName>
    </recommendedName>
</protein>
<dbReference type="PROSITE" id="PS51821">
    <property type="entry name" value="VELVET"/>
    <property type="match status" value="1"/>
</dbReference>
<feature type="domain" description="Velvet" evidence="6">
    <location>
        <begin position="174"/>
        <end position="367"/>
    </location>
</feature>
<dbReference type="InterPro" id="IPR038491">
    <property type="entry name" value="Velvet_dom_sf"/>
</dbReference>
<dbReference type="Gene3D" id="2.60.40.3960">
    <property type="entry name" value="Velvet domain"/>
    <property type="match status" value="1"/>
</dbReference>
<gene>
    <name evidence="7" type="ORF">BMF94_3674</name>
</gene>
<keyword evidence="2" id="KW-0805">Transcription regulation</keyword>
<dbReference type="InterPro" id="IPR037525">
    <property type="entry name" value="Velvet_dom"/>
</dbReference>
<dbReference type="PANTHER" id="PTHR33572:SF15">
    <property type="entry name" value="VELVET DOMAIN-CONTAINING PROTEIN"/>
    <property type="match status" value="1"/>
</dbReference>
<dbReference type="Pfam" id="PF11754">
    <property type="entry name" value="Velvet"/>
    <property type="match status" value="1"/>
</dbReference>
<feature type="compositionally biased region" description="Low complexity" evidence="5">
    <location>
        <begin position="137"/>
        <end position="150"/>
    </location>
</feature>
<keyword evidence="4" id="KW-0539">Nucleus</keyword>
<dbReference type="Proteomes" id="UP000237144">
    <property type="component" value="Unassembled WGS sequence"/>
</dbReference>
<feature type="region of interest" description="Disordered" evidence="5">
    <location>
        <begin position="244"/>
        <end position="265"/>
    </location>
</feature>
<feature type="compositionally biased region" description="Basic and acidic residues" evidence="5">
    <location>
        <begin position="372"/>
        <end position="383"/>
    </location>
</feature>
<evidence type="ECO:0000256" key="3">
    <source>
        <dbReference type="ARBA" id="ARBA00023163"/>
    </source>
</evidence>
<sequence>MSQTPPEESGAGAPSRDRQDLIAQPLPAVADVPQVAAYLGERESESAMAPRSSRSRDQHTGDEPGSGTGLAPSSAASLGVAGGRQPTVSQTRRVSRRASTNPYASESRGAGRREDHEADSGLPVAGPSRPATEAARTNPSNTLPSNLSLSIPDGEGAIGGSVPLERQRSSASTGNSARHFELSMLQQPRVGAELGLVRNTLGRLPLVPAPIVEVSVRNETGERTDTELPFLFCSALLREADGTSPVEVVRPPESAGAVHRSSTAQGEEEWSALVGQLVRNPRRVEDTDGQQRSVFVFEDVSVRERGTYRLEFMLGEARRPSSPRLAAVVSDPFEVVAWEDYPGIPREEIVPELSMHLHEQGIPIWMPPLHTTRADDGRPRTADEAPQSTAS</sequence>
<evidence type="ECO:0000256" key="1">
    <source>
        <dbReference type="ARBA" id="ARBA00004123"/>
    </source>
</evidence>
<comment type="subcellular location">
    <subcellularLocation>
        <location evidence="1">Nucleus</location>
    </subcellularLocation>
</comment>
<dbReference type="EMBL" id="PJQD01000038">
    <property type="protein sequence ID" value="POY73339.1"/>
    <property type="molecule type" value="Genomic_DNA"/>
</dbReference>
<comment type="caution">
    <text evidence="7">The sequence shown here is derived from an EMBL/GenBank/DDBJ whole genome shotgun (WGS) entry which is preliminary data.</text>
</comment>
<dbReference type="InterPro" id="IPR021740">
    <property type="entry name" value="Velvet"/>
</dbReference>
<name>A0A2S5B9A7_9BASI</name>
<feature type="region of interest" description="Disordered" evidence="5">
    <location>
        <begin position="1"/>
        <end position="175"/>
    </location>
</feature>
<evidence type="ECO:0000313" key="8">
    <source>
        <dbReference type="Proteomes" id="UP000237144"/>
    </source>
</evidence>
<proteinExistence type="predicted"/>
<accession>A0A2S5B9A7</accession>
<reference evidence="7 8" key="1">
    <citation type="journal article" date="2018" name="Front. Microbiol.">
        <title>Prospects for Fungal Bioremediation of Acidic Radioactive Waste Sites: Characterization and Genome Sequence of Rhodotorula taiwanensis MD1149.</title>
        <authorList>
            <person name="Tkavc R."/>
            <person name="Matrosova V.Y."/>
            <person name="Grichenko O.E."/>
            <person name="Gostincar C."/>
            <person name="Volpe R.P."/>
            <person name="Klimenkova P."/>
            <person name="Gaidamakova E.K."/>
            <person name="Zhou C.E."/>
            <person name="Stewart B.J."/>
            <person name="Lyman M.G."/>
            <person name="Malfatti S.A."/>
            <person name="Rubinfeld B."/>
            <person name="Courtot M."/>
            <person name="Singh J."/>
            <person name="Dalgard C.L."/>
            <person name="Hamilton T."/>
            <person name="Frey K.G."/>
            <person name="Gunde-Cimerman N."/>
            <person name="Dugan L."/>
            <person name="Daly M.J."/>
        </authorList>
    </citation>
    <scope>NUCLEOTIDE SEQUENCE [LARGE SCALE GENOMIC DNA]</scope>
    <source>
        <strain evidence="7 8">MD1149</strain>
    </source>
</reference>
<evidence type="ECO:0000313" key="7">
    <source>
        <dbReference type="EMBL" id="POY73339.1"/>
    </source>
</evidence>
<dbReference type="AlphaFoldDB" id="A0A2S5B9A7"/>
<dbReference type="STRING" id="741276.A0A2S5B9A7"/>
<feature type="compositionally biased region" description="Basic and acidic residues" evidence="5">
    <location>
        <begin position="109"/>
        <end position="119"/>
    </location>
</feature>
<keyword evidence="3" id="KW-0804">Transcription</keyword>
<evidence type="ECO:0000256" key="4">
    <source>
        <dbReference type="ARBA" id="ARBA00023242"/>
    </source>
</evidence>
<dbReference type="PANTHER" id="PTHR33572">
    <property type="entry name" value="SPORE DEVELOPMENT REGULATOR VOSA"/>
    <property type="match status" value="1"/>
</dbReference>
<evidence type="ECO:0000256" key="5">
    <source>
        <dbReference type="SAM" id="MobiDB-lite"/>
    </source>
</evidence>
<feature type="region of interest" description="Disordered" evidence="5">
    <location>
        <begin position="367"/>
        <end position="391"/>
    </location>
</feature>
<dbReference type="OrthoDB" id="3056235at2759"/>
<feature type="compositionally biased region" description="Polar residues" evidence="5">
    <location>
        <begin position="86"/>
        <end position="104"/>
    </location>
</feature>
<evidence type="ECO:0000259" key="6">
    <source>
        <dbReference type="PROSITE" id="PS51821"/>
    </source>
</evidence>